<feature type="transmembrane region" description="Helical" evidence="1">
    <location>
        <begin position="6"/>
        <end position="25"/>
    </location>
</feature>
<keyword evidence="1" id="KW-0472">Membrane</keyword>
<reference evidence="2" key="1">
    <citation type="journal article" date="2020" name="Nature">
        <title>Giant virus diversity and host interactions through global metagenomics.</title>
        <authorList>
            <person name="Schulz F."/>
            <person name="Roux S."/>
            <person name="Paez-Espino D."/>
            <person name="Jungbluth S."/>
            <person name="Walsh D.A."/>
            <person name="Denef V.J."/>
            <person name="McMahon K.D."/>
            <person name="Konstantinidis K.T."/>
            <person name="Eloe-Fadrosh E.A."/>
            <person name="Kyrpides N.C."/>
            <person name="Woyke T."/>
        </authorList>
    </citation>
    <scope>NUCLEOTIDE SEQUENCE</scope>
    <source>
        <strain evidence="2">GVMAG-S-ERX555931-87</strain>
    </source>
</reference>
<proteinExistence type="predicted"/>
<dbReference type="AlphaFoldDB" id="A0A6C0F404"/>
<evidence type="ECO:0000256" key="1">
    <source>
        <dbReference type="SAM" id="Phobius"/>
    </source>
</evidence>
<keyword evidence="1" id="KW-0812">Transmembrane</keyword>
<sequence>MISHIYIFILEAFIFFYSLLFWNKFINETGFILDNLEQIKMMMYNIILFIFHLSILSISIYILIMIVYGIETELINYIQIVCFLVALDFIFGGGIKRDSVN</sequence>
<name>A0A6C0F404_9ZZZZ</name>
<feature type="transmembrane region" description="Helical" evidence="1">
    <location>
        <begin position="74"/>
        <end position="95"/>
    </location>
</feature>
<accession>A0A6C0F404</accession>
<keyword evidence="1" id="KW-1133">Transmembrane helix</keyword>
<dbReference type="EMBL" id="MN738742">
    <property type="protein sequence ID" value="QHT36447.1"/>
    <property type="molecule type" value="Genomic_DNA"/>
</dbReference>
<feature type="transmembrane region" description="Helical" evidence="1">
    <location>
        <begin position="46"/>
        <end position="68"/>
    </location>
</feature>
<organism evidence="2">
    <name type="scientific">viral metagenome</name>
    <dbReference type="NCBI Taxonomy" id="1070528"/>
    <lineage>
        <taxon>unclassified sequences</taxon>
        <taxon>metagenomes</taxon>
        <taxon>organismal metagenomes</taxon>
    </lineage>
</organism>
<evidence type="ECO:0000313" key="2">
    <source>
        <dbReference type="EMBL" id="QHT36447.1"/>
    </source>
</evidence>
<protein>
    <submittedName>
        <fullName evidence="2">Uncharacterized protein</fullName>
    </submittedName>
</protein>